<proteinExistence type="predicted"/>
<dbReference type="Proteomes" id="UP000019132">
    <property type="component" value="Unassembled WGS sequence"/>
</dbReference>
<dbReference type="AlphaFoldDB" id="K3X6H8"/>
<reference evidence="2" key="3">
    <citation type="submission" date="2015-02" db="UniProtKB">
        <authorList>
            <consortium name="EnsemblProtists"/>
        </authorList>
    </citation>
    <scope>IDENTIFICATION</scope>
    <source>
        <strain evidence="2">DAOM BR144</strain>
    </source>
</reference>
<dbReference type="Gene3D" id="3.30.200.20">
    <property type="entry name" value="Phosphorylase Kinase, domain 1"/>
    <property type="match status" value="1"/>
</dbReference>
<dbReference type="InterPro" id="IPR000719">
    <property type="entry name" value="Prot_kinase_dom"/>
</dbReference>
<dbReference type="SUPFAM" id="SSF56112">
    <property type="entry name" value="Protein kinase-like (PK-like)"/>
    <property type="match status" value="1"/>
</dbReference>
<dbReference type="GO" id="GO:0005524">
    <property type="term" value="F:ATP binding"/>
    <property type="evidence" value="ECO:0007669"/>
    <property type="project" value="InterPro"/>
</dbReference>
<dbReference type="EnsemblProtists" id="PYU1_T012827">
    <property type="protein sequence ID" value="PYU1_T012827"/>
    <property type="gene ID" value="PYU1_G012800"/>
</dbReference>
<dbReference type="InterPro" id="IPR008271">
    <property type="entry name" value="Ser/Thr_kinase_AS"/>
</dbReference>
<dbReference type="PANTHER" id="PTHR24347">
    <property type="entry name" value="SERINE/THREONINE-PROTEIN KINASE"/>
    <property type="match status" value="1"/>
</dbReference>
<reference evidence="3" key="2">
    <citation type="submission" date="2010-04" db="EMBL/GenBank/DDBJ databases">
        <authorList>
            <person name="Buell R."/>
            <person name="Hamilton J."/>
            <person name="Hostetler J."/>
        </authorList>
    </citation>
    <scope>NUCLEOTIDE SEQUENCE [LARGE SCALE GENOMIC DNA]</scope>
    <source>
        <strain evidence="3">DAOM:BR144</strain>
    </source>
</reference>
<dbReference type="Pfam" id="PF00069">
    <property type="entry name" value="Pkinase"/>
    <property type="match status" value="2"/>
</dbReference>
<feature type="domain" description="Protein kinase" evidence="1">
    <location>
        <begin position="18"/>
        <end position="330"/>
    </location>
</feature>
<dbReference type="STRING" id="431595.K3X6H8"/>
<dbReference type="eggNOG" id="KOG0032">
    <property type="taxonomic scope" value="Eukaryota"/>
</dbReference>
<keyword evidence="3" id="KW-1185">Reference proteome</keyword>
<evidence type="ECO:0000313" key="2">
    <source>
        <dbReference type="EnsemblProtists" id="PYU1_T012827"/>
    </source>
</evidence>
<dbReference type="OMA" id="EEYVCLV"/>
<reference evidence="3" key="1">
    <citation type="journal article" date="2010" name="Genome Biol.">
        <title>Genome sequence of the necrotrophic plant pathogen Pythium ultimum reveals original pathogenicity mechanisms and effector repertoire.</title>
        <authorList>
            <person name="Levesque C.A."/>
            <person name="Brouwer H."/>
            <person name="Cano L."/>
            <person name="Hamilton J.P."/>
            <person name="Holt C."/>
            <person name="Huitema E."/>
            <person name="Raffaele S."/>
            <person name="Robideau G.P."/>
            <person name="Thines M."/>
            <person name="Win J."/>
            <person name="Zerillo M.M."/>
            <person name="Beakes G.W."/>
            <person name="Boore J.L."/>
            <person name="Busam D."/>
            <person name="Dumas B."/>
            <person name="Ferriera S."/>
            <person name="Fuerstenberg S.I."/>
            <person name="Gachon C.M."/>
            <person name="Gaulin E."/>
            <person name="Govers F."/>
            <person name="Grenville-Briggs L."/>
            <person name="Horner N."/>
            <person name="Hostetler J."/>
            <person name="Jiang R.H."/>
            <person name="Johnson J."/>
            <person name="Krajaejun T."/>
            <person name="Lin H."/>
            <person name="Meijer H.J."/>
            <person name="Moore B."/>
            <person name="Morris P."/>
            <person name="Phuntmart V."/>
            <person name="Puiu D."/>
            <person name="Shetty J."/>
            <person name="Stajich J.E."/>
            <person name="Tripathy S."/>
            <person name="Wawra S."/>
            <person name="van West P."/>
            <person name="Whitty B.R."/>
            <person name="Coutinho P.M."/>
            <person name="Henrissat B."/>
            <person name="Martin F."/>
            <person name="Thomas P.D."/>
            <person name="Tyler B.M."/>
            <person name="De Vries R.P."/>
            <person name="Kamoun S."/>
            <person name="Yandell M."/>
            <person name="Tisserat N."/>
            <person name="Buell C.R."/>
        </authorList>
    </citation>
    <scope>NUCLEOTIDE SEQUENCE</scope>
    <source>
        <strain evidence="3">DAOM:BR144</strain>
    </source>
</reference>
<organism evidence="2 3">
    <name type="scientific">Globisporangium ultimum (strain ATCC 200006 / CBS 805.95 / DAOM BR144)</name>
    <name type="common">Pythium ultimum</name>
    <dbReference type="NCBI Taxonomy" id="431595"/>
    <lineage>
        <taxon>Eukaryota</taxon>
        <taxon>Sar</taxon>
        <taxon>Stramenopiles</taxon>
        <taxon>Oomycota</taxon>
        <taxon>Peronosporomycetes</taxon>
        <taxon>Pythiales</taxon>
        <taxon>Pythiaceae</taxon>
        <taxon>Globisporangium</taxon>
    </lineage>
</organism>
<sequence length="360" mass="39914">MGICGSSQGGAFRKLYELDEKTVLSERRGATVFRGRHRASGALVAIKRVDKPMPQDAKSPSIPPHSLPPLQLTPPSSWENEVAILQQCAGHKHIIAFRTAFEMPTHALLVMEYVEGGELFDALISDGAYSEWDAKRFVHDILQALAFLHARNIIHRDIKPENLVFTSRDSKVASIKVVNFAMAKRVYHESTDGDDQLTWPYCAPEILASFGGLSSRSASRSASMAVNAHDTADTPVLPTSPPPVGVKCDMWSVGIVLYVLLSGAHPFDLDGRQPRDQIVGNILLGKFTMSDESPVWRQISSEAKDFLRKLLQVDPEKRLSAEEALAHKWFMAPDTPRSPLSVSVSDGLGQYQRLMRKKFR</sequence>
<dbReference type="EMBL" id="GL376581">
    <property type="status" value="NOT_ANNOTATED_CDS"/>
    <property type="molecule type" value="Genomic_DNA"/>
</dbReference>
<dbReference type="SMART" id="SM00220">
    <property type="entry name" value="S_TKc"/>
    <property type="match status" value="1"/>
</dbReference>
<dbReference type="GO" id="GO:0004672">
    <property type="term" value="F:protein kinase activity"/>
    <property type="evidence" value="ECO:0007669"/>
    <property type="project" value="InterPro"/>
</dbReference>
<dbReference type="VEuPathDB" id="FungiDB:PYU1_G012800"/>
<dbReference type="PROSITE" id="PS50011">
    <property type="entry name" value="PROTEIN_KINASE_DOM"/>
    <property type="match status" value="1"/>
</dbReference>
<accession>K3X6H8</accession>
<dbReference type="InParanoid" id="K3X6H8"/>
<protein>
    <recommendedName>
        <fullName evidence="1">Protein kinase domain-containing protein</fullName>
    </recommendedName>
</protein>
<evidence type="ECO:0000259" key="1">
    <source>
        <dbReference type="PROSITE" id="PS50011"/>
    </source>
</evidence>
<dbReference type="HOGENOM" id="CLU_000288_63_0_1"/>
<dbReference type="Gene3D" id="1.10.510.10">
    <property type="entry name" value="Transferase(Phosphotransferase) domain 1"/>
    <property type="match status" value="1"/>
</dbReference>
<name>K3X6H8_GLOUD</name>
<dbReference type="InterPro" id="IPR011009">
    <property type="entry name" value="Kinase-like_dom_sf"/>
</dbReference>
<evidence type="ECO:0000313" key="3">
    <source>
        <dbReference type="Proteomes" id="UP000019132"/>
    </source>
</evidence>
<dbReference type="PROSITE" id="PS00108">
    <property type="entry name" value="PROTEIN_KINASE_ST"/>
    <property type="match status" value="1"/>
</dbReference>